<proteinExistence type="predicted"/>
<sequence>MRSLVRNSLGHSLRICALRYSTATARSASFTPGASFFTPGARSPMSESTSSTLHPRDLSRGRVLHEVVERDAAVAPDPGRRVGQGRRHVLLHSCLSDLSGDGGVQQISSGNAHFLPAHMVLASHQETIREDGNRKTHLVGTKHVLIEHRARNRLDERVGNPGPVVTCEHLPQFIRTDFVHRHFVRLGVVLDRDLR</sequence>
<name>A0AAD2GXK7_9AGAR</name>
<dbReference type="Proteomes" id="UP001295794">
    <property type="component" value="Unassembled WGS sequence"/>
</dbReference>
<reference evidence="1" key="1">
    <citation type="submission" date="2023-11" db="EMBL/GenBank/DDBJ databases">
        <authorList>
            <person name="De Vega J J."/>
            <person name="De Vega J J."/>
        </authorList>
    </citation>
    <scope>NUCLEOTIDE SEQUENCE</scope>
</reference>
<dbReference type="AlphaFoldDB" id="A0AAD2GXK7"/>
<dbReference type="EMBL" id="CAVNYO010000087">
    <property type="protein sequence ID" value="CAK5265371.1"/>
    <property type="molecule type" value="Genomic_DNA"/>
</dbReference>
<comment type="caution">
    <text evidence="1">The sequence shown here is derived from an EMBL/GenBank/DDBJ whole genome shotgun (WGS) entry which is preliminary data.</text>
</comment>
<keyword evidence="2" id="KW-1185">Reference proteome</keyword>
<protein>
    <submittedName>
        <fullName evidence="1">Uncharacterized protein</fullName>
    </submittedName>
</protein>
<evidence type="ECO:0000313" key="1">
    <source>
        <dbReference type="EMBL" id="CAK5265371.1"/>
    </source>
</evidence>
<gene>
    <name evidence="1" type="ORF">MYCIT1_LOCUS6306</name>
</gene>
<accession>A0AAD2GXK7</accession>
<evidence type="ECO:0000313" key="2">
    <source>
        <dbReference type="Proteomes" id="UP001295794"/>
    </source>
</evidence>
<organism evidence="1 2">
    <name type="scientific">Mycena citricolor</name>
    <dbReference type="NCBI Taxonomy" id="2018698"/>
    <lineage>
        <taxon>Eukaryota</taxon>
        <taxon>Fungi</taxon>
        <taxon>Dikarya</taxon>
        <taxon>Basidiomycota</taxon>
        <taxon>Agaricomycotina</taxon>
        <taxon>Agaricomycetes</taxon>
        <taxon>Agaricomycetidae</taxon>
        <taxon>Agaricales</taxon>
        <taxon>Marasmiineae</taxon>
        <taxon>Mycenaceae</taxon>
        <taxon>Mycena</taxon>
    </lineage>
</organism>